<organism evidence="1 2">
    <name type="scientific">Lacihabitans soyangensis</name>
    <dbReference type="NCBI Taxonomy" id="869394"/>
    <lineage>
        <taxon>Bacteria</taxon>
        <taxon>Pseudomonadati</taxon>
        <taxon>Bacteroidota</taxon>
        <taxon>Cytophagia</taxon>
        <taxon>Cytophagales</taxon>
        <taxon>Leadbetterellaceae</taxon>
        <taxon>Lacihabitans</taxon>
    </lineage>
</organism>
<dbReference type="EMBL" id="RJUF01000018">
    <property type="protein sequence ID" value="MCP9762969.1"/>
    <property type="molecule type" value="Genomic_DNA"/>
</dbReference>
<sequence>MKLKDLKDVWHVGSNYAILSLPFVSYSVQPHWMNRFETDPTRHRFMASFKSYIAVNQTFETEFATTELAIKGCEEHLQKLLAYVFIKLEDIVDFGVKEPLHTQNSPVLLLEVC</sequence>
<protein>
    <submittedName>
        <fullName evidence="1">Uncharacterized protein</fullName>
    </submittedName>
</protein>
<keyword evidence="2" id="KW-1185">Reference proteome</keyword>
<dbReference type="Proteomes" id="UP001204144">
    <property type="component" value="Unassembled WGS sequence"/>
</dbReference>
<name>A0AAE3KST9_9BACT</name>
<evidence type="ECO:0000313" key="1">
    <source>
        <dbReference type="EMBL" id="MCP9762969.1"/>
    </source>
</evidence>
<proteinExistence type="predicted"/>
<dbReference type="RefSeq" id="WP_255036748.1">
    <property type="nucleotide sequence ID" value="NZ_RJUF01000018.1"/>
</dbReference>
<comment type="caution">
    <text evidence="1">The sequence shown here is derived from an EMBL/GenBank/DDBJ whole genome shotgun (WGS) entry which is preliminary data.</text>
</comment>
<reference evidence="1 2" key="1">
    <citation type="submission" date="2018-11" db="EMBL/GenBank/DDBJ databases">
        <title>Novel bacteria species description.</title>
        <authorList>
            <person name="Han J.-H."/>
        </authorList>
    </citation>
    <scope>NUCLEOTIDE SEQUENCE [LARGE SCALE GENOMIC DNA]</scope>
    <source>
        <strain evidence="1 2">KCTC23259</strain>
    </source>
</reference>
<accession>A0AAE3KST9</accession>
<gene>
    <name evidence="1" type="ORF">EGI31_08375</name>
</gene>
<dbReference type="AlphaFoldDB" id="A0AAE3KST9"/>
<evidence type="ECO:0000313" key="2">
    <source>
        <dbReference type="Proteomes" id="UP001204144"/>
    </source>
</evidence>